<feature type="domain" description="Carboxylesterase type B" evidence="5">
    <location>
        <begin position="30"/>
        <end position="351"/>
    </location>
</feature>
<reference evidence="7" key="2">
    <citation type="submission" date="2015-01" db="EMBL/GenBank/DDBJ databases">
        <title>Evolutionary Origins and Diversification of the Mycorrhizal Mutualists.</title>
        <authorList>
            <consortium name="DOE Joint Genome Institute"/>
            <consortium name="Mycorrhizal Genomics Consortium"/>
            <person name="Kohler A."/>
            <person name="Kuo A."/>
            <person name="Nagy L.G."/>
            <person name="Floudas D."/>
            <person name="Copeland A."/>
            <person name="Barry K.W."/>
            <person name="Cichocki N."/>
            <person name="Veneault-Fourrey C."/>
            <person name="LaButti K."/>
            <person name="Lindquist E.A."/>
            <person name="Lipzen A."/>
            <person name="Lundell T."/>
            <person name="Morin E."/>
            <person name="Murat C."/>
            <person name="Riley R."/>
            <person name="Ohm R."/>
            <person name="Sun H."/>
            <person name="Tunlid A."/>
            <person name="Henrissat B."/>
            <person name="Grigoriev I.V."/>
            <person name="Hibbett D.S."/>
            <person name="Martin F."/>
        </authorList>
    </citation>
    <scope>NUCLEOTIDE SEQUENCE [LARGE SCALE GENOMIC DNA]</scope>
    <source>
        <strain evidence="7">F 1598</strain>
    </source>
</reference>
<reference evidence="6 7" key="1">
    <citation type="submission" date="2014-04" db="EMBL/GenBank/DDBJ databases">
        <authorList>
            <consortium name="DOE Joint Genome Institute"/>
            <person name="Kuo A."/>
            <person name="Tarkka M."/>
            <person name="Buscot F."/>
            <person name="Kohler A."/>
            <person name="Nagy L.G."/>
            <person name="Floudas D."/>
            <person name="Copeland A."/>
            <person name="Barry K.W."/>
            <person name="Cichocki N."/>
            <person name="Veneault-Fourrey C."/>
            <person name="LaButti K."/>
            <person name="Lindquist E.A."/>
            <person name="Lipzen A."/>
            <person name="Lundell T."/>
            <person name="Morin E."/>
            <person name="Murat C."/>
            <person name="Sun H."/>
            <person name="Tunlid A."/>
            <person name="Henrissat B."/>
            <person name="Grigoriev I.V."/>
            <person name="Hibbett D.S."/>
            <person name="Martin F."/>
            <person name="Nordberg H.P."/>
            <person name="Cantor M.N."/>
            <person name="Hua S.X."/>
        </authorList>
    </citation>
    <scope>NUCLEOTIDE SEQUENCE [LARGE SCALE GENOMIC DNA]</scope>
    <source>
        <strain evidence="6 7">F 1598</strain>
    </source>
</reference>
<dbReference type="InterPro" id="IPR019819">
    <property type="entry name" value="Carboxylesterase_B_CS"/>
</dbReference>
<dbReference type="PROSITE" id="PS00941">
    <property type="entry name" value="CARBOXYLESTERASE_B_2"/>
    <property type="match status" value="1"/>
</dbReference>
<dbReference type="PANTHER" id="PTHR43918">
    <property type="entry name" value="ACETYLCHOLINESTERASE"/>
    <property type="match status" value="1"/>
</dbReference>
<dbReference type="PANTHER" id="PTHR43918:SF4">
    <property type="entry name" value="CARBOXYLIC ESTER HYDROLASE"/>
    <property type="match status" value="1"/>
</dbReference>
<name>A0A0C3ERS9_PILCF</name>
<accession>A0A0C3ERS9</accession>
<sequence length="538" mass="57103">MKYNHFVSLGTCLQLVLSFSTISRASAVQSPTVITTSGRLVGLDDGAGVISFKKVPYAQPPTGSQRWKPPAALVSGNTVDASALGPSCLQQFPLAGQAATIPLFNTPPPPSENEDCLFLNVWAPASIQGPLKAVIFWIHGGALSFGSASLPYYDGTSLAQNQDVVVVTINYRTNVFGFPFGSDAAEIPLNQRNLGLLDQELALQWVRLNIHAFGGDANRIALMGQSAGASSVTWLLQRHPINPPFQSAILLSSVFSVEVTPTTNEQAWTAFATAVGCAGSAGVQRLTCLKQVSASTIHNFFNGPNAPPVFSALIDNITVFANPIQRILDHKVARVPILQGNMENDASVFVLGQSDVGTFLNNTFGPGVITPAAIAPLYPGLSGFSEISQIDRDFSFICPASLHTSAYARSGMTNVFRYIYGAVFADLQLFPGIGAWHGSELPELFGTYNRTSATASEVQLSSTFQTIVASFAKNPFVSPVPSWPKYNPNSTTLANLAFNGNVALNNVVQTTSTAQLDEACAPFWDSIVLLPPTGAGAV</sequence>
<evidence type="ECO:0000256" key="1">
    <source>
        <dbReference type="ARBA" id="ARBA00005964"/>
    </source>
</evidence>
<comment type="similarity">
    <text evidence="1 4">Belongs to the type-B carboxylesterase/lipase family.</text>
</comment>
<dbReference type="Gene3D" id="3.40.50.1820">
    <property type="entry name" value="alpha/beta hydrolase"/>
    <property type="match status" value="1"/>
</dbReference>
<keyword evidence="2 4" id="KW-0378">Hydrolase</keyword>
<feature type="domain" description="Carboxylesterase type B" evidence="5">
    <location>
        <begin position="387"/>
        <end position="501"/>
    </location>
</feature>
<dbReference type="Pfam" id="PF00135">
    <property type="entry name" value="COesterase"/>
    <property type="match status" value="2"/>
</dbReference>
<dbReference type="SUPFAM" id="SSF53474">
    <property type="entry name" value="alpha/beta-Hydrolases"/>
    <property type="match status" value="1"/>
</dbReference>
<proteinExistence type="inferred from homology"/>
<dbReference type="AlphaFoldDB" id="A0A0C3ERS9"/>
<keyword evidence="3" id="KW-1015">Disulfide bond</keyword>
<dbReference type="EMBL" id="KN833048">
    <property type="protein sequence ID" value="KIM75270.1"/>
    <property type="molecule type" value="Genomic_DNA"/>
</dbReference>
<evidence type="ECO:0000256" key="3">
    <source>
        <dbReference type="ARBA" id="ARBA00023157"/>
    </source>
</evidence>
<dbReference type="InterPro" id="IPR002018">
    <property type="entry name" value="CarbesteraseB"/>
</dbReference>
<feature type="chain" id="PRO_5005111296" description="Carboxylic ester hydrolase" evidence="4">
    <location>
        <begin position="28"/>
        <end position="538"/>
    </location>
</feature>
<dbReference type="EC" id="3.1.1.-" evidence="4"/>
<dbReference type="InterPro" id="IPR000997">
    <property type="entry name" value="Cholinesterase"/>
</dbReference>
<dbReference type="PROSITE" id="PS00122">
    <property type="entry name" value="CARBOXYLESTERASE_B_1"/>
    <property type="match status" value="1"/>
</dbReference>
<keyword evidence="4" id="KW-0732">Signal</keyword>
<dbReference type="InterPro" id="IPR019826">
    <property type="entry name" value="Carboxylesterase_B_AS"/>
</dbReference>
<dbReference type="STRING" id="765440.A0A0C3ERS9"/>
<evidence type="ECO:0000313" key="7">
    <source>
        <dbReference type="Proteomes" id="UP000054166"/>
    </source>
</evidence>
<dbReference type="PRINTS" id="PR00878">
    <property type="entry name" value="CHOLNESTRASE"/>
</dbReference>
<evidence type="ECO:0000313" key="6">
    <source>
        <dbReference type="EMBL" id="KIM75270.1"/>
    </source>
</evidence>
<dbReference type="OrthoDB" id="408631at2759"/>
<dbReference type="InterPro" id="IPR050654">
    <property type="entry name" value="AChE-related_enzymes"/>
</dbReference>
<dbReference type="HOGENOM" id="CLU_006586_15_0_1"/>
<evidence type="ECO:0000259" key="5">
    <source>
        <dbReference type="Pfam" id="PF00135"/>
    </source>
</evidence>
<dbReference type="InterPro" id="IPR029058">
    <property type="entry name" value="AB_hydrolase_fold"/>
</dbReference>
<dbReference type="GO" id="GO:0004104">
    <property type="term" value="F:cholinesterase activity"/>
    <property type="evidence" value="ECO:0007669"/>
    <property type="project" value="InterPro"/>
</dbReference>
<protein>
    <recommendedName>
        <fullName evidence="4">Carboxylic ester hydrolase</fullName>
        <ecNumber evidence="4">3.1.1.-</ecNumber>
    </recommendedName>
</protein>
<dbReference type="Proteomes" id="UP000054166">
    <property type="component" value="Unassembled WGS sequence"/>
</dbReference>
<dbReference type="InParanoid" id="A0A0C3ERS9"/>
<evidence type="ECO:0000256" key="2">
    <source>
        <dbReference type="ARBA" id="ARBA00022801"/>
    </source>
</evidence>
<feature type="signal peptide" evidence="4">
    <location>
        <begin position="1"/>
        <end position="27"/>
    </location>
</feature>
<organism evidence="6 7">
    <name type="scientific">Piloderma croceum (strain F 1598)</name>
    <dbReference type="NCBI Taxonomy" id="765440"/>
    <lineage>
        <taxon>Eukaryota</taxon>
        <taxon>Fungi</taxon>
        <taxon>Dikarya</taxon>
        <taxon>Basidiomycota</taxon>
        <taxon>Agaricomycotina</taxon>
        <taxon>Agaricomycetes</taxon>
        <taxon>Agaricomycetidae</taxon>
        <taxon>Atheliales</taxon>
        <taxon>Atheliaceae</taxon>
        <taxon>Piloderma</taxon>
    </lineage>
</organism>
<keyword evidence="7" id="KW-1185">Reference proteome</keyword>
<dbReference type="ESTHER" id="9homo-a0a0c3ers9">
    <property type="family name" value="Fungal_carboxylesterase_lipase"/>
</dbReference>
<evidence type="ECO:0000256" key="4">
    <source>
        <dbReference type="RuleBase" id="RU361235"/>
    </source>
</evidence>
<gene>
    <name evidence="6" type="ORF">PILCRDRAFT_13689</name>
</gene>